<organism evidence="1 2">
    <name type="scientific">Pseudomonas phage SM1</name>
    <dbReference type="NCBI Taxonomy" id="1772332"/>
    <lineage>
        <taxon>Viruses</taxon>
        <taxon>Duplodnaviria</taxon>
        <taxon>Heunggongvirae</taxon>
        <taxon>Uroviricota</taxon>
        <taxon>Caudoviricetes</taxon>
        <taxon>Samunavirus</taxon>
        <taxon>Samunavirus SM1</taxon>
    </lineage>
</organism>
<accession>A0A0U3CPE1</accession>
<sequence>MTIVYGGNLGLMSGGAKGEEHYDPLMNFMRGLDALVQPRVRSIVSSLPTSGMADGDVYVYTGADANQNKLARYSVVLAGWEYFTPKNGWEVRVLDQLDGNGQYKIFGFKGGAWTEQLSTGGLTIAEGDARYEKLLKHNLTATTDPTSADDASQGYSILSKWLNTTTKELYFCVDTTAGAAKWEQATLTIDDLGTAAMSNVGSSANNLPTVSTVQSLISGQPVFVPSDASGPGVKGLVPAPPATEVKRFLANDGTWALITQEDIDPASGENLGNGAAVYLQTVGNVLQFKTLVSTDGSVSITVSEGTLDFSATGSVAFKTLQQAGSGGVALLSAPNTTTLSAKQLKAGNNVTLQDQSGVITINATGGSSGGGNVEPVVTEYELFYGVSGNSVPNNNAILSVTEAQALGVSATFTDLGNGRFEFKDPVNTPDALIWGVYLKIKLPDYPVQYLMDVESFALSGSSQTNVALNVASSLDKDPSKYGWVAINNNKPFPWKAGDLMNDRDTKFYDMVGPGGDYLGGTPMQSVVFGLYHIPTGNPEPIPLVPYTLPGLDTTATRGNIGSLRIRARFEIPGPPVNDGFIPTGQLLSSSQYPALALRSNQTFGDLFNFALLEEVPDVGANAGTQAQMIAYASSFSYISNGTTTYYDCVVGYGDPGGDAFADQRQMAWVRVQGDTGPWVAKNLDPAGDRLNSAIVQIEEFQQRLVLVRDSQGRLYSSANALDSITPIDLPDVQSGTEFMVGSLPSGNYAPHSLAGFADGTSKLVWRDMDENGNVLGWQASNATPPEAGQFIGCAFGSGRHLAINNDGKIWVTTDFGQTWAEYAYQLPLNNGNPYFLRAIQGSDNGFVIWADNDIHFVMNYDESAGWKGPFRIRTTVEVNPVAFRLTGSSLIVAAQVFPESPPTYSALFIRQNIFSGTESGPASWKQSYMTFVNNERLYLAEYGGQPVVITDNEMAPYEPTLWRSTSNTDGWLYLPPYEAQEGYEAVVRAY</sequence>
<dbReference type="EMBL" id="KU245542">
    <property type="protein sequence ID" value="ALT58011.1"/>
    <property type="molecule type" value="Genomic_DNA"/>
</dbReference>
<keyword evidence="2" id="KW-1185">Reference proteome</keyword>
<protein>
    <submittedName>
        <fullName evidence="1">Uncharacterized protein</fullName>
    </submittedName>
</protein>
<proteinExistence type="predicted"/>
<dbReference type="Proteomes" id="UP000224832">
    <property type="component" value="Segment"/>
</dbReference>
<reference evidence="1 2" key="1">
    <citation type="submission" date="2015-12" db="EMBL/GenBank/DDBJ databases">
        <title>In silico genomic study of Pseudomonas phage SM1.</title>
        <authorList>
            <person name="Zawawi N.A.M."/>
            <person name="Mat-Arip Y."/>
            <person name="Wan-Jauhari W.K."/>
            <person name="Fauzi A.A."/>
            <person name="Yee F.J."/>
        </authorList>
    </citation>
    <scope>NUCLEOTIDE SEQUENCE [LARGE SCALE GENOMIC DNA]</scope>
</reference>
<evidence type="ECO:0000313" key="1">
    <source>
        <dbReference type="EMBL" id="ALT58011.1"/>
    </source>
</evidence>
<name>A0A0U3CPE1_9CAUD</name>
<dbReference type="OrthoDB" id="6559at10239"/>
<gene>
    <name evidence="1" type="ORF">SM1_018</name>
</gene>
<dbReference type="SUPFAM" id="SSF101898">
    <property type="entry name" value="NHL repeat"/>
    <property type="match status" value="1"/>
</dbReference>
<evidence type="ECO:0000313" key="2">
    <source>
        <dbReference type="Proteomes" id="UP000224832"/>
    </source>
</evidence>